<dbReference type="Gene3D" id="3.40.190.10">
    <property type="entry name" value="Periplasmic binding protein-like II"/>
    <property type="match status" value="2"/>
</dbReference>
<feature type="chain" id="PRO_5038599368" evidence="4">
    <location>
        <begin position="21"/>
        <end position="263"/>
    </location>
</feature>
<dbReference type="Pfam" id="PF00497">
    <property type="entry name" value="SBP_bac_3"/>
    <property type="match status" value="1"/>
</dbReference>
<dbReference type="InterPro" id="IPR001638">
    <property type="entry name" value="Solute-binding_3/MltF_N"/>
</dbReference>
<accession>A0A417YB65</accession>
<dbReference type="OrthoDB" id="8613538at2"/>
<dbReference type="EMBL" id="QWEH01000020">
    <property type="protein sequence ID" value="RHW29756.1"/>
    <property type="molecule type" value="Genomic_DNA"/>
</dbReference>
<reference evidence="6 7" key="1">
    <citation type="journal article" date="2007" name="Int. J. Syst. Evol. Microbiol.">
        <title>Oceanobacillus profundus sp. nov., isolated from a deep-sea sediment core.</title>
        <authorList>
            <person name="Kim Y.G."/>
            <person name="Choi D.H."/>
            <person name="Hyun S."/>
            <person name="Cho B.C."/>
        </authorList>
    </citation>
    <scope>NUCLEOTIDE SEQUENCE [LARGE SCALE GENOMIC DNA]</scope>
    <source>
        <strain evidence="6 7">DSM 18246</strain>
    </source>
</reference>
<dbReference type="PROSITE" id="PS51257">
    <property type="entry name" value="PROKAR_LIPOPROTEIN"/>
    <property type="match status" value="1"/>
</dbReference>
<evidence type="ECO:0000256" key="3">
    <source>
        <dbReference type="ARBA" id="ARBA00023288"/>
    </source>
</evidence>
<comment type="caution">
    <text evidence="6">The sequence shown here is derived from an EMBL/GenBank/DDBJ whole genome shotgun (WGS) entry which is preliminary data.</text>
</comment>
<evidence type="ECO:0000313" key="6">
    <source>
        <dbReference type="EMBL" id="RHW29756.1"/>
    </source>
</evidence>
<feature type="domain" description="Solute-binding protein family 3/N-terminal" evidence="5">
    <location>
        <begin position="33"/>
        <end position="255"/>
    </location>
</feature>
<keyword evidence="2" id="KW-0564">Palmitate</keyword>
<evidence type="ECO:0000256" key="4">
    <source>
        <dbReference type="SAM" id="SignalP"/>
    </source>
</evidence>
<name>A0A417YB65_9BACI</name>
<evidence type="ECO:0000313" key="7">
    <source>
        <dbReference type="Proteomes" id="UP000285456"/>
    </source>
</evidence>
<dbReference type="RefSeq" id="WP_095313269.1">
    <property type="nucleotide sequence ID" value="NZ_JAMAWL010000002.1"/>
</dbReference>
<dbReference type="Proteomes" id="UP000285456">
    <property type="component" value="Unassembled WGS sequence"/>
</dbReference>
<evidence type="ECO:0000259" key="5">
    <source>
        <dbReference type="SMART" id="SM00062"/>
    </source>
</evidence>
<gene>
    <name evidence="6" type="ORF">D1B32_20620</name>
</gene>
<sequence length="263" mass="29133">MKKRMILISVLILLFLSACGQNTDNGSAGDDTVIKVGATPDGYPQYFYENEKLEGFSVDMIEAIFAEIGYEVEWVVTDWTGVLASLETGKIDTVANFAQTPEREEKYSFTEPYYYSRAALGVAQDNDTIQSLEDVKGKQVGNVTGSNYQNVLKEQDPNDEIEIINYETPDVIHQDVASGKVDAFVTGREILLAQIKDKGIPLQVVGEAFGEKLVSLPFAKTDENEALIAEINEAVETLKADGTFRDLSMEWFGEDVTISQDEQ</sequence>
<feature type="signal peptide" evidence="4">
    <location>
        <begin position="1"/>
        <end position="20"/>
    </location>
</feature>
<dbReference type="PANTHER" id="PTHR35936:SF19">
    <property type="entry name" value="AMINO-ACID-BINDING PROTEIN YXEM-RELATED"/>
    <property type="match status" value="1"/>
</dbReference>
<dbReference type="AlphaFoldDB" id="A0A417YB65"/>
<dbReference type="SUPFAM" id="SSF53850">
    <property type="entry name" value="Periplasmic binding protein-like II"/>
    <property type="match status" value="1"/>
</dbReference>
<dbReference type="PANTHER" id="PTHR35936">
    <property type="entry name" value="MEMBRANE-BOUND LYTIC MUREIN TRANSGLYCOSYLASE F"/>
    <property type="match status" value="1"/>
</dbReference>
<proteinExistence type="predicted"/>
<evidence type="ECO:0000256" key="1">
    <source>
        <dbReference type="ARBA" id="ARBA00022729"/>
    </source>
</evidence>
<keyword evidence="1 4" id="KW-0732">Signal</keyword>
<keyword evidence="7" id="KW-1185">Reference proteome</keyword>
<organism evidence="6 7">
    <name type="scientific">Oceanobacillus profundus</name>
    <dbReference type="NCBI Taxonomy" id="372463"/>
    <lineage>
        <taxon>Bacteria</taxon>
        <taxon>Bacillati</taxon>
        <taxon>Bacillota</taxon>
        <taxon>Bacilli</taxon>
        <taxon>Bacillales</taxon>
        <taxon>Bacillaceae</taxon>
        <taxon>Oceanobacillus</taxon>
    </lineage>
</organism>
<keyword evidence="3" id="KW-0449">Lipoprotein</keyword>
<dbReference type="SMART" id="SM00062">
    <property type="entry name" value="PBPb"/>
    <property type="match status" value="1"/>
</dbReference>
<protein>
    <submittedName>
        <fullName evidence="6">Amino acid-binding protein</fullName>
    </submittedName>
</protein>
<evidence type="ECO:0000256" key="2">
    <source>
        <dbReference type="ARBA" id="ARBA00023139"/>
    </source>
</evidence>